<evidence type="ECO:0000313" key="4">
    <source>
        <dbReference type="EMBL" id="CAA7404982.1"/>
    </source>
</evidence>
<sequence length="237" mass="25959">MELGCGNCAPSKSQVPLFPRHVAPLKYPAGVSSRRWGRQSAGSPTPGKDSFPMIFENRRTLSASTVPRAAASSSSSSASASSSSVSLEVSPGSTVVREFYDRINRRDVASVGPLISDDCVYEDLIFSSPFVGRKAILDFFKKFMESVSSDLQFVIDDISSDDSSAIGVTWHLEWQGRTFPFSKGCSFYRLEVVDGKRQIVYGRDLVEPAIKPGEMALVLIRAVTSILQQFPQLADRF</sequence>
<dbReference type="Proteomes" id="UP000663760">
    <property type="component" value="Chromosome 11"/>
</dbReference>
<dbReference type="SUPFAM" id="SSF54427">
    <property type="entry name" value="NTF2-like"/>
    <property type="match status" value="1"/>
</dbReference>
<evidence type="ECO:0000256" key="1">
    <source>
        <dbReference type="SAM" id="MobiDB-lite"/>
    </source>
</evidence>
<proteinExistence type="predicted"/>
<dbReference type="InterPro" id="IPR032710">
    <property type="entry name" value="NTF2-like_dom_sf"/>
</dbReference>
<organism evidence="3">
    <name type="scientific">Spirodela intermedia</name>
    <name type="common">Intermediate duckweed</name>
    <dbReference type="NCBI Taxonomy" id="51605"/>
    <lineage>
        <taxon>Eukaryota</taxon>
        <taxon>Viridiplantae</taxon>
        <taxon>Streptophyta</taxon>
        <taxon>Embryophyta</taxon>
        <taxon>Tracheophyta</taxon>
        <taxon>Spermatophyta</taxon>
        <taxon>Magnoliopsida</taxon>
        <taxon>Liliopsida</taxon>
        <taxon>Araceae</taxon>
        <taxon>Lemnoideae</taxon>
        <taxon>Spirodela</taxon>
    </lineage>
</organism>
<dbReference type="Gene3D" id="3.10.450.50">
    <property type="match status" value="1"/>
</dbReference>
<evidence type="ECO:0000313" key="3">
    <source>
        <dbReference type="EMBL" id="CAA2628902.1"/>
    </source>
</evidence>
<gene>
    <name evidence="3" type="ORF">SI7747_11014543</name>
    <name evidence="4" type="ORF">SI8410_11015660</name>
</gene>
<evidence type="ECO:0000259" key="2">
    <source>
        <dbReference type="Pfam" id="PF12680"/>
    </source>
</evidence>
<evidence type="ECO:0000313" key="5">
    <source>
        <dbReference type="Proteomes" id="UP000663760"/>
    </source>
</evidence>
<keyword evidence="5" id="KW-1185">Reference proteome</keyword>
<dbReference type="OrthoDB" id="201750at2759"/>
<dbReference type="EMBL" id="LR743598">
    <property type="protein sequence ID" value="CAA2628902.1"/>
    <property type="molecule type" value="Genomic_DNA"/>
</dbReference>
<feature type="region of interest" description="Disordered" evidence="1">
    <location>
        <begin position="29"/>
        <end position="52"/>
    </location>
</feature>
<feature type="domain" description="SnoaL-like" evidence="2">
    <location>
        <begin position="96"/>
        <end position="196"/>
    </location>
</feature>
<name>A0A7I8JDI7_SPIIN</name>
<reference evidence="3" key="1">
    <citation type="submission" date="2019-12" db="EMBL/GenBank/DDBJ databases">
        <authorList>
            <person name="Scholz U."/>
            <person name="Mascher M."/>
            <person name="Fiebig A."/>
        </authorList>
    </citation>
    <scope>NUCLEOTIDE SEQUENCE</scope>
</reference>
<accession>A0A7I8JDI7</accession>
<dbReference type="PANTHER" id="PTHR33698">
    <property type="entry name" value="NUCLEAR TRANSPORT FACTOR 2 (NTF2)-LIKE PROTEIN"/>
    <property type="match status" value="1"/>
</dbReference>
<dbReference type="AlphaFoldDB" id="A0A7I8JDI7"/>
<dbReference type="InterPro" id="IPR037401">
    <property type="entry name" value="SnoaL-like"/>
</dbReference>
<dbReference type="Pfam" id="PF12680">
    <property type="entry name" value="SnoaL_2"/>
    <property type="match status" value="1"/>
</dbReference>
<dbReference type="EMBL" id="LR746274">
    <property type="protein sequence ID" value="CAA7404982.1"/>
    <property type="molecule type" value="Genomic_DNA"/>
</dbReference>
<protein>
    <recommendedName>
        <fullName evidence="2">SnoaL-like domain-containing protein</fullName>
    </recommendedName>
</protein>
<dbReference type="PANTHER" id="PTHR33698:SF3">
    <property type="entry name" value="OS09G0266000 PROTEIN"/>
    <property type="match status" value="1"/>
</dbReference>